<dbReference type="EMBL" id="JAAAHS010000061">
    <property type="protein sequence ID" value="NBE51961.1"/>
    <property type="molecule type" value="Genomic_DNA"/>
</dbReference>
<reference evidence="2" key="1">
    <citation type="submission" date="2020-01" db="EMBL/GenBank/DDBJ databases">
        <title>Whole-genome analyses of novel actinobacteria.</title>
        <authorList>
            <person name="Sahin N."/>
        </authorList>
    </citation>
    <scope>NUCLEOTIDE SEQUENCE</scope>
    <source>
        <strain evidence="2">YC537</strain>
    </source>
</reference>
<evidence type="ECO:0000313" key="2">
    <source>
        <dbReference type="EMBL" id="NBE51961.1"/>
    </source>
</evidence>
<gene>
    <name evidence="2" type="ORF">GUY60_11105</name>
</gene>
<dbReference type="AlphaFoldDB" id="A0A964UP41"/>
<feature type="compositionally biased region" description="Low complexity" evidence="1">
    <location>
        <begin position="1"/>
        <end position="15"/>
    </location>
</feature>
<organism evidence="2 3">
    <name type="scientific">Streptomyces boluensis</name>
    <dbReference type="NCBI Taxonomy" id="1775135"/>
    <lineage>
        <taxon>Bacteria</taxon>
        <taxon>Bacillati</taxon>
        <taxon>Actinomycetota</taxon>
        <taxon>Actinomycetes</taxon>
        <taxon>Kitasatosporales</taxon>
        <taxon>Streptomycetaceae</taxon>
        <taxon>Streptomyces</taxon>
    </lineage>
</organism>
<protein>
    <submittedName>
        <fullName evidence="2">Uncharacterized protein</fullName>
    </submittedName>
</protein>
<name>A0A964UP41_9ACTN</name>
<evidence type="ECO:0000256" key="1">
    <source>
        <dbReference type="SAM" id="MobiDB-lite"/>
    </source>
</evidence>
<dbReference type="Proteomes" id="UP000598297">
    <property type="component" value="Unassembled WGS sequence"/>
</dbReference>
<sequence>MTTAADTRTAPAPTALGAPRHDDRARPSSVTPIYDALVREWYDGRRDAPGGTGTDAPSAGAAS</sequence>
<keyword evidence="3" id="KW-1185">Reference proteome</keyword>
<feature type="region of interest" description="Disordered" evidence="1">
    <location>
        <begin position="1"/>
        <end position="33"/>
    </location>
</feature>
<proteinExistence type="predicted"/>
<dbReference type="OrthoDB" id="4336603at2"/>
<feature type="region of interest" description="Disordered" evidence="1">
    <location>
        <begin position="44"/>
        <end position="63"/>
    </location>
</feature>
<dbReference type="RefSeq" id="WP_161696444.1">
    <property type="nucleotide sequence ID" value="NZ_JAAAHS010000061.1"/>
</dbReference>
<evidence type="ECO:0000313" key="3">
    <source>
        <dbReference type="Proteomes" id="UP000598297"/>
    </source>
</evidence>
<accession>A0A964UP41</accession>
<comment type="caution">
    <text evidence="2">The sequence shown here is derived from an EMBL/GenBank/DDBJ whole genome shotgun (WGS) entry which is preliminary data.</text>
</comment>